<dbReference type="RefSeq" id="WP_182042363.1">
    <property type="nucleotide sequence ID" value="NZ_JACDZE010000001.1"/>
</dbReference>
<keyword evidence="6" id="KW-1185">Reference proteome</keyword>
<evidence type="ECO:0000259" key="4">
    <source>
        <dbReference type="PROSITE" id="PS52004"/>
    </source>
</evidence>
<evidence type="ECO:0000256" key="1">
    <source>
        <dbReference type="ARBA" id="ARBA00008467"/>
    </source>
</evidence>
<comment type="similarity">
    <text evidence="1 3">Belongs to the thiolase-like superfamily. Beta-ketoacyl-ACP synthases family.</text>
</comment>
<evidence type="ECO:0000256" key="2">
    <source>
        <dbReference type="ARBA" id="ARBA00022679"/>
    </source>
</evidence>
<dbReference type="InterPro" id="IPR000794">
    <property type="entry name" value="Beta-ketoacyl_synthase"/>
</dbReference>
<evidence type="ECO:0000256" key="3">
    <source>
        <dbReference type="RuleBase" id="RU003694"/>
    </source>
</evidence>
<comment type="caution">
    <text evidence="5">The sequence shown here is derived from an EMBL/GenBank/DDBJ whole genome shotgun (WGS) entry which is preliminary data.</text>
</comment>
<proteinExistence type="inferred from homology"/>
<gene>
    <name evidence="5" type="ORF">HU137_03210</name>
</gene>
<dbReference type="InterPro" id="IPR014030">
    <property type="entry name" value="Ketoacyl_synth_N"/>
</dbReference>
<dbReference type="SUPFAM" id="SSF53901">
    <property type="entry name" value="Thiolase-like"/>
    <property type="match status" value="2"/>
</dbReference>
<dbReference type="InterPro" id="IPR020841">
    <property type="entry name" value="PKS_Beta-ketoAc_synthase_dom"/>
</dbReference>
<dbReference type="Pfam" id="PF02801">
    <property type="entry name" value="Ketoacyl-synt_C"/>
    <property type="match status" value="1"/>
</dbReference>
<dbReference type="PANTHER" id="PTHR11712:SF336">
    <property type="entry name" value="3-OXOACYL-[ACYL-CARRIER-PROTEIN] SYNTHASE, MITOCHONDRIAL"/>
    <property type="match status" value="1"/>
</dbReference>
<dbReference type="EMBL" id="JACDZE010000001">
    <property type="protein sequence ID" value="MBA5628777.1"/>
    <property type="molecule type" value="Genomic_DNA"/>
</dbReference>
<evidence type="ECO:0000313" key="6">
    <source>
        <dbReference type="Proteomes" id="UP000552241"/>
    </source>
</evidence>
<feature type="domain" description="Ketosynthase family 3 (KS3)" evidence="4">
    <location>
        <begin position="1"/>
        <end position="372"/>
    </location>
</feature>
<accession>A0A838ZNG4</accession>
<dbReference type="Proteomes" id="UP000552241">
    <property type="component" value="Unassembled WGS sequence"/>
</dbReference>
<organism evidence="5 6">
    <name type="scientific">Moheibacter lacus</name>
    <dbReference type="NCBI Taxonomy" id="2745851"/>
    <lineage>
        <taxon>Bacteria</taxon>
        <taxon>Pseudomonadati</taxon>
        <taxon>Bacteroidota</taxon>
        <taxon>Flavobacteriia</taxon>
        <taxon>Flavobacteriales</taxon>
        <taxon>Weeksellaceae</taxon>
        <taxon>Moheibacter</taxon>
    </lineage>
</organism>
<dbReference type="Gene3D" id="3.40.47.10">
    <property type="match status" value="2"/>
</dbReference>
<dbReference type="Pfam" id="PF00109">
    <property type="entry name" value="ketoacyl-synt"/>
    <property type="match status" value="1"/>
</dbReference>
<name>A0A838ZNG4_9FLAO</name>
<reference evidence="5 6" key="1">
    <citation type="submission" date="2020-07" db="EMBL/GenBank/DDBJ databases">
        <title>Moheibacter lacus sp. nov., a member of the family Flavobacteriaceae isolated from freshwater lake sediment.</title>
        <authorList>
            <person name="Liu Y."/>
        </authorList>
    </citation>
    <scope>NUCLEOTIDE SEQUENCE [LARGE SCALE GENOMIC DNA]</scope>
    <source>
        <strain evidence="5 6">BDHS18</strain>
    </source>
</reference>
<dbReference type="PROSITE" id="PS52004">
    <property type="entry name" value="KS3_2"/>
    <property type="match status" value="1"/>
</dbReference>
<dbReference type="GO" id="GO:0006633">
    <property type="term" value="P:fatty acid biosynthetic process"/>
    <property type="evidence" value="ECO:0007669"/>
    <property type="project" value="TreeGrafter"/>
</dbReference>
<dbReference type="AlphaFoldDB" id="A0A838ZNG4"/>
<dbReference type="GO" id="GO:0005829">
    <property type="term" value="C:cytosol"/>
    <property type="evidence" value="ECO:0007669"/>
    <property type="project" value="TreeGrafter"/>
</dbReference>
<dbReference type="InterPro" id="IPR016039">
    <property type="entry name" value="Thiolase-like"/>
</dbReference>
<protein>
    <submittedName>
        <fullName evidence="5">Beta-ketoacyl synthase</fullName>
    </submittedName>
</protein>
<dbReference type="GO" id="GO:0004315">
    <property type="term" value="F:3-oxoacyl-[acyl-carrier-protein] synthase activity"/>
    <property type="evidence" value="ECO:0007669"/>
    <property type="project" value="TreeGrafter"/>
</dbReference>
<dbReference type="SMART" id="SM00825">
    <property type="entry name" value="PKS_KS"/>
    <property type="match status" value="1"/>
</dbReference>
<dbReference type="InterPro" id="IPR014031">
    <property type="entry name" value="Ketoacyl_synth_C"/>
</dbReference>
<evidence type="ECO:0000313" key="5">
    <source>
        <dbReference type="EMBL" id="MBA5628777.1"/>
    </source>
</evidence>
<keyword evidence="2 3" id="KW-0808">Transferase</keyword>
<sequence>MKDIFISANSLITPFGIGSKLAFEKIKSGETAVKNHKNSELSDIEFFASLIEEQDEWFSNLNLDESYTRLEKLIVLCLQNLMEQNSVRVSDKTLFVLSSTKGNISVLENPNSNFSKDRALLTSLTQKIESYFGLKNKIQIVSNACISGSLAIEFARRNLQNDQFENAVVIGADEVSKFILSGFESFQAVSNAICRPFDRDRVGINLGEAIAAVYLTKKTTENSIQILGCGTFNDANHISGPSRTGEGLFRSIQKAMEYANIEINYISAHGTATPYNDEMESIAFHRAGLLNIPTNSLKGYFGHTLGASGLLETIIGIQSLKNNRLIKSHGFENQGTTYPVNIIQKTEEKELKAFLKTASGFGGSNIATVFKKV</sequence>
<dbReference type="PANTHER" id="PTHR11712">
    <property type="entry name" value="POLYKETIDE SYNTHASE-RELATED"/>
    <property type="match status" value="1"/>
</dbReference>